<name>A0A3M7TXQ7_9BACI</name>
<dbReference type="FunFam" id="3.30.70.270:FF:000001">
    <property type="entry name" value="Diguanylate cyclase domain protein"/>
    <property type="match status" value="1"/>
</dbReference>
<dbReference type="InterPro" id="IPR043128">
    <property type="entry name" value="Rev_trsase/Diguanyl_cyclase"/>
</dbReference>
<protein>
    <submittedName>
        <fullName evidence="2">Diguanylate cyclase</fullName>
    </submittedName>
</protein>
<dbReference type="InterPro" id="IPR003018">
    <property type="entry name" value="GAF"/>
</dbReference>
<keyword evidence="3" id="KW-1185">Reference proteome</keyword>
<evidence type="ECO:0000259" key="1">
    <source>
        <dbReference type="PROSITE" id="PS50887"/>
    </source>
</evidence>
<dbReference type="NCBIfam" id="TIGR00254">
    <property type="entry name" value="GGDEF"/>
    <property type="match status" value="1"/>
</dbReference>
<dbReference type="GO" id="GO:0052621">
    <property type="term" value="F:diguanylate cyclase activity"/>
    <property type="evidence" value="ECO:0007669"/>
    <property type="project" value="TreeGrafter"/>
</dbReference>
<dbReference type="SMART" id="SM00065">
    <property type="entry name" value="GAF"/>
    <property type="match status" value="1"/>
</dbReference>
<dbReference type="SUPFAM" id="SSF55073">
    <property type="entry name" value="Nucleotide cyclase"/>
    <property type="match status" value="1"/>
</dbReference>
<dbReference type="AlphaFoldDB" id="A0A3M7TXQ7"/>
<dbReference type="PANTHER" id="PTHR45138">
    <property type="entry name" value="REGULATORY COMPONENTS OF SENSORY TRANSDUCTION SYSTEM"/>
    <property type="match status" value="1"/>
</dbReference>
<accession>A0A3M7TXQ7</accession>
<sequence>MPAMSINFSKIFYSIINDESSFIDLFEPAILFIADEQGKVRTMKELGKLPEKMIDVFNRIEMSFSEEGFPYTYDMYNVDAVVLSIQQHSEKWNGYLGMIMPSDHKQAPAAAAFLHGFKQTVSMSMKLDETNKRYEHISTRGTVHERVMDLLSDTDYNHNLHLFARRLLLTVSELMEDCTIALYLYDRTLNTYLPFETTDFPKWDREEYAIQEPVFQDCINEKYAQGFTILNKRDIQHKPLFKKEDRYSDFVVLPFSASDSTLGLLLLLTEEGECELKDLRELQKLLAALTPWVKRLIEYDRMIREKKRNELLLKVNQKFYSSMDVRGILKEMVVSLHEAYPTFESELLLTHDLEMNDAALQVKSLNINQEESTAVEAYLTGRIQVKDCLRTGSTYLFVPLKGKQSIYGVLTLISTANLVFSPEELSFIQMFADTGGNAIENARLYEQSNEHIANLQMINKTSARLNSKLKLRELLAYMRTSFQKSFSCDETGFVMFNSGEDHYLPGSTQAFKNPRLKKGLKEYVNQINEDGVLLGNAESDLLAEFPSIIVVPMVHDKKIKGAVVLLKRDEYAFSFESYKLVESLVHHSTLAIMNAMLHEELGELVIRDYLTKLYTRAYLDEKLAESMQKDALGSFILFDIDDFKQINDSYGHQVGDEVLIQVAEILKGNTKEGHDISARWGGEELAVYLPRTDEDTARQVAMRIHDKVQEQTDPHVTVSCGVSTWSRGETKSHKRLFNLADQALYLSKTSGKSQVRMASELLGIVE</sequence>
<dbReference type="PANTHER" id="PTHR45138:SF9">
    <property type="entry name" value="DIGUANYLATE CYCLASE DGCM-RELATED"/>
    <property type="match status" value="1"/>
</dbReference>
<proteinExistence type="predicted"/>
<evidence type="ECO:0000313" key="3">
    <source>
        <dbReference type="Proteomes" id="UP000278746"/>
    </source>
</evidence>
<dbReference type="InterPro" id="IPR029787">
    <property type="entry name" value="Nucleotide_cyclase"/>
</dbReference>
<dbReference type="InterPro" id="IPR000160">
    <property type="entry name" value="GGDEF_dom"/>
</dbReference>
<dbReference type="InterPro" id="IPR050469">
    <property type="entry name" value="Diguanylate_Cyclase"/>
</dbReference>
<evidence type="ECO:0000313" key="2">
    <source>
        <dbReference type="EMBL" id="RNA70366.1"/>
    </source>
</evidence>
<dbReference type="Proteomes" id="UP000278746">
    <property type="component" value="Unassembled WGS sequence"/>
</dbReference>
<dbReference type="CDD" id="cd01949">
    <property type="entry name" value="GGDEF"/>
    <property type="match status" value="1"/>
</dbReference>
<feature type="domain" description="GGDEF" evidence="1">
    <location>
        <begin position="631"/>
        <end position="760"/>
    </location>
</feature>
<reference evidence="2 3" key="1">
    <citation type="submission" date="2018-10" db="EMBL/GenBank/DDBJ databases">
        <title>Bacillus Keqinensis sp. nov., a moderately halophilic bacterium isolated from a saline-alkaline lake.</title>
        <authorList>
            <person name="Wang H."/>
        </authorList>
    </citation>
    <scope>NUCLEOTIDE SEQUENCE [LARGE SCALE GENOMIC DNA]</scope>
    <source>
        <strain evidence="2 3">KQ-3</strain>
    </source>
</reference>
<dbReference type="SUPFAM" id="SSF55781">
    <property type="entry name" value="GAF domain-like"/>
    <property type="match status" value="2"/>
</dbReference>
<comment type="caution">
    <text evidence="2">The sequence shown here is derived from an EMBL/GenBank/DDBJ whole genome shotgun (WGS) entry which is preliminary data.</text>
</comment>
<dbReference type="OrthoDB" id="9759607at2"/>
<dbReference type="Pfam" id="PF01590">
    <property type="entry name" value="GAF"/>
    <property type="match status" value="1"/>
</dbReference>
<dbReference type="SMART" id="SM00267">
    <property type="entry name" value="GGDEF"/>
    <property type="match status" value="1"/>
</dbReference>
<dbReference type="EMBL" id="RHIB01000001">
    <property type="protein sequence ID" value="RNA70366.1"/>
    <property type="molecule type" value="Genomic_DNA"/>
</dbReference>
<organism evidence="2 3">
    <name type="scientific">Alteribacter keqinensis</name>
    <dbReference type="NCBI Taxonomy" id="2483800"/>
    <lineage>
        <taxon>Bacteria</taxon>
        <taxon>Bacillati</taxon>
        <taxon>Bacillota</taxon>
        <taxon>Bacilli</taxon>
        <taxon>Bacillales</taxon>
        <taxon>Bacillaceae</taxon>
        <taxon>Alteribacter</taxon>
    </lineage>
</organism>
<dbReference type="Gene3D" id="3.30.450.40">
    <property type="match status" value="2"/>
</dbReference>
<dbReference type="RefSeq" id="WP_122898085.1">
    <property type="nucleotide sequence ID" value="NZ_RHIB01000001.1"/>
</dbReference>
<dbReference type="PROSITE" id="PS50887">
    <property type="entry name" value="GGDEF"/>
    <property type="match status" value="1"/>
</dbReference>
<gene>
    <name evidence="2" type="ORF">EBO34_10695</name>
</gene>
<dbReference type="GO" id="GO:0005886">
    <property type="term" value="C:plasma membrane"/>
    <property type="evidence" value="ECO:0007669"/>
    <property type="project" value="TreeGrafter"/>
</dbReference>
<dbReference type="Pfam" id="PF00990">
    <property type="entry name" value="GGDEF"/>
    <property type="match status" value="1"/>
</dbReference>
<dbReference type="GO" id="GO:0043709">
    <property type="term" value="P:cell adhesion involved in single-species biofilm formation"/>
    <property type="evidence" value="ECO:0007669"/>
    <property type="project" value="TreeGrafter"/>
</dbReference>
<dbReference type="Gene3D" id="3.30.70.270">
    <property type="match status" value="1"/>
</dbReference>
<dbReference type="GO" id="GO:1902201">
    <property type="term" value="P:negative regulation of bacterial-type flagellum-dependent cell motility"/>
    <property type="evidence" value="ECO:0007669"/>
    <property type="project" value="TreeGrafter"/>
</dbReference>
<dbReference type="InterPro" id="IPR029016">
    <property type="entry name" value="GAF-like_dom_sf"/>
</dbReference>